<evidence type="ECO:0000256" key="1">
    <source>
        <dbReference type="SAM" id="Phobius"/>
    </source>
</evidence>
<dbReference type="Proteomes" id="UP000277577">
    <property type="component" value="Chromosome"/>
</dbReference>
<organism evidence="2 3">
    <name type="scientific">Legionella cherrii</name>
    <dbReference type="NCBI Taxonomy" id="28084"/>
    <lineage>
        <taxon>Bacteria</taxon>
        <taxon>Pseudomonadati</taxon>
        <taxon>Pseudomonadota</taxon>
        <taxon>Gammaproteobacteria</taxon>
        <taxon>Legionellales</taxon>
        <taxon>Legionellaceae</taxon>
        <taxon>Legionella</taxon>
    </lineage>
</organism>
<keyword evidence="1" id="KW-0472">Membrane</keyword>
<gene>
    <name evidence="2" type="ORF">NCTC11976_02277</name>
</gene>
<sequence length="106" mass="12070">MIVPTNQHPKNAIPIYLRRWEVECLLSALKGCRFRFEETHITTLERVVPLDFVGPIKSANGKLIRKKQLDSISIVIATDLRIVFFVMALIGFDSSSLIPIKNHLNL</sequence>
<feature type="transmembrane region" description="Helical" evidence="1">
    <location>
        <begin position="72"/>
        <end position="92"/>
    </location>
</feature>
<dbReference type="RefSeq" id="WP_028380541.1">
    <property type="nucleotide sequence ID" value="NZ_CAAAIT010000001.1"/>
</dbReference>
<name>A0ABY6T7E9_9GAMM</name>
<keyword evidence="1" id="KW-0812">Transmembrane</keyword>
<keyword evidence="1" id="KW-1133">Transmembrane helix</keyword>
<dbReference type="EMBL" id="LR134173">
    <property type="protein sequence ID" value="VEB37557.1"/>
    <property type="molecule type" value="Genomic_DNA"/>
</dbReference>
<reference evidence="2 3" key="1">
    <citation type="submission" date="2018-12" db="EMBL/GenBank/DDBJ databases">
        <authorList>
            <consortium name="Pathogen Informatics"/>
        </authorList>
    </citation>
    <scope>NUCLEOTIDE SEQUENCE [LARGE SCALE GENOMIC DNA]</scope>
    <source>
        <strain evidence="2 3">NCTC11976</strain>
    </source>
</reference>
<accession>A0ABY6T7E9</accession>
<evidence type="ECO:0000313" key="2">
    <source>
        <dbReference type="EMBL" id="VEB37557.1"/>
    </source>
</evidence>
<evidence type="ECO:0000313" key="3">
    <source>
        <dbReference type="Proteomes" id="UP000277577"/>
    </source>
</evidence>
<protein>
    <submittedName>
        <fullName evidence="2">Transposase</fullName>
    </submittedName>
</protein>
<keyword evidence="3" id="KW-1185">Reference proteome</keyword>
<proteinExistence type="predicted"/>